<reference evidence="2" key="1">
    <citation type="submission" date="2016-10" db="EMBL/GenBank/DDBJ databases">
        <authorList>
            <person name="Varghese N."/>
            <person name="Submissions S."/>
        </authorList>
    </citation>
    <scope>NUCLEOTIDE SEQUENCE [LARGE SCALE GENOMIC DNA]</scope>
    <source>
        <strain evidence="2">Nm69</strain>
    </source>
</reference>
<gene>
    <name evidence="1" type="ORF">SAMN05216302_10541</name>
</gene>
<accession>A0A1I4GFM2</accession>
<organism evidence="1 2">
    <name type="scientific">Nitrosomonas aestuarii</name>
    <dbReference type="NCBI Taxonomy" id="52441"/>
    <lineage>
        <taxon>Bacteria</taxon>
        <taxon>Pseudomonadati</taxon>
        <taxon>Pseudomonadota</taxon>
        <taxon>Betaproteobacteria</taxon>
        <taxon>Nitrosomonadales</taxon>
        <taxon>Nitrosomonadaceae</taxon>
        <taxon>Nitrosomonas</taxon>
    </lineage>
</organism>
<evidence type="ECO:0000313" key="1">
    <source>
        <dbReference type="EMBL" id="SFL28805.1"/>
    </source>
</evidence>
<dbReference type="RefSeq" id="WP_090703169.1">
    <property type="nucleotide sequence ID" value="NZ_FOSP01000054.1"/>
</dbReference>
<dbReference type="Proteomes" id="UP000199533">
    <property type="component" value="Unassembled WGS sequence"/>
</dbReference>
<sequence length="97" mass="10800">MSPSNHSSGFREINASDSARQISVCAGAKTAVGAFRDIYRPIHAIAQASFQPVDMEIVGIEAHKMMMFHNEPPRELLPFLIPWAPSKYGRIIFLRSS</sequence>
<protein>
    <submittedName>
        <fullName evidence="1">Uncharacterized protein</fullName>
    </submittedName>
</protein>
<evidence type="ECO:0000313" key="2">
    <source>
        <dbReference type="Proteomes" id="UP000199533"/>
    </source>
</evidence>
<name>A0A1I4GFM2_9PROT</name>
<dbReference type="EMBL" id="FOSP01000054">
    <property type="protein sequence ID" value="SFL28805.1"/>
    <property type="molecule type" value="Genomic_DNA"/>
</dbReference>
<dbReference type="AlphaFoldDB" id="A0A1I4GFM2"/>
<proteinExistence type="predicted"/>
<keyword evidence="2" id="KW-1185">Reference proteome</keyword>